<accession>A0A1V2ER06</accession>
<evidence type="ECO:0000256" key="1">
    <source>
        <dbReference type="ARBA" id="ARBA00022801"/>
    </source>
</evidence>
<feature type="short sequence motif" description="DGA/G" evidence="4">
    <location>
        <begin position="202"/>
        <end position="204"/>
    </location>
</feature>
<dbReference type="GO" id="GO:0016787">
    <property type="term" value="F:hydrolase activity"/>
    <property type="evidence" value="ECO:0007669"/>
    <property type="project" value="UniProtKB-UniRule"/>
</dbReference>
<proteinExistence type="predicted"/>
<keyword evidence="7" id="KW-1185">Reference proteome</keyword>
<dbReference type="GO" id="GO:0016042">
    <property type="term" value="P:lipid catabolic process"/>
    <property type="evidence" value="ECO:0007669"/>
    <property type="project" value="UniProtKB-UniRule"/>
</dbReference>
<dbReference type="RefSeq" id="WP_076745490.1">
    <property type="nucleotide sequence ID" value="NZ_MPSB01000016.1"/>
</dbReference>
<gene>
    <name evidence="6" type="ORF">SPHI_27320</name>
</gene>
<dbReference type="SUPFAM" id="SSF52151">
    <property type="entry name" value="FabD/lysophospholipase-like"/>
    <property type="match status" value="1"/>
</dbReference>
<evidence type="ECO:0000313" key="7">
    <source>
        <dbReference type="Proteomes" id="UP000188729"/>
    </source>
</evidence>
<evidence type="ECO:0000313" key="6">
    <source>
        <dbReference type="EMBL" id="ONF95102.1"/>
    </source>
</evidence>
<dbReference type="Proteomes" id="UP000188729">
    <property type="component" value="Unassembled WGS sequence"/>
</dbReference>
<dbReference type="STRING" id="1915074.SPHI_27320"/>
<feature type="short sequence motif" description="GXSXG" evidence="4">
    <location>
        <begin position="41"/>
        <end position="45"/>
    </location>
</feature>
<evidence type="ECO:0000256" key="2">
    <source>
        <dbReference type="ARBA" id="ARBA00022963"/>
    </source>
</evidence>
<dbReference type="OrthoDB" id="9807112at2"/>
<protein>
    <recommendedName>
        <fullName evidence="5">PNPLA domain-containing protein</fullName>
    </recommendedName>
</protein>
<organism evidence="6 7">
    <name type="scientific">Sphingomonas jeddahensis</name>
    <dbReference type="NCBI Taxonomy" id="1915074"/>
    <lineage>
        <taxon>Bacteria</taxon>
        <taxon>Pseudomonadati</taxon>
        <taxon>Pseudomonadota</taxon>
        <taxon>Alphaproteobacteria</taxon>
        <taxon>Sphingomonadales</taxon>
        <taxon>Sphingomonadaceae</taxon>
        <taxon>Sphingomonas</taxon>
    </lineage>
</organism>
<reference evidence="6 7" key="1">
    <citation type="submission" date="2016-11" db="EMBL/GenBank/DDBJ databases">
        <title>Genome sequence of Sphingomonas jeddahensis G39.</title>
        <authorList>
            <person name="Poehlein A."/>
            <person name="Wuebbeler J.H."/>
            <person name="Steinbuechel A."/>
            <person name="Daniel R."/>
        </authorList>
    </citation>
    <scope>NUCLEOTIDE SEQUENCE [LARGE SCALE GENOMIC DNA]</scope>
    <source>
        <strain evidence="6 7">G39</strain>
    </source>
</reference>
<dbReference type="PANTHER" id="PTHR14226">
    <property type="entry name" value="NEUROPATHY TARGET ESTERASE/SWISS CHEESE D.MELANOGASTER"/>
    <property type="match status" value="1"/>
</dbReference>
<dbReference type="EMBL" id="MPSB01000016">
    <property type="protein sequence ID" value="ONF95102.1"/>
    <property type="molecule type" value="Genomic_DNA"/>
</dbReference>
<dbReference type="InterPro" id="IPR050301">
    <property type="entry name" value="NTE"/>
</dbReference>
<dbReference type="InterPro" id="IPR002641">
    <property type="entry name" value="PNPLA_dom"/>
</dbReference>
<feature type="active site" description="Nucleophile" evidence="4">
    <location>
        <position position="43"/>
    </location>
</feature>
<dbReference type="Pfam" id="PF01734">
    <property type="entry name" value="Patatin"/>
    <property type="match status" value="1"/>
</dbReference>
<comment type="caution">
    <text evidence="4">Lacks conserved residue(s) required for the propagation of feature annotation.</text>
</comment>
<dbReference type="AlphaFoldDB" id="A0A1V2ER06"/>
<name>A0A1V2ER06_9SPHN</name>
<dbReference type="InterPro" id="IPR016035">
    <property type="entry name" value="Acyl_Trfase/lysoPLipase"/>
</dbReference>
<evidence type="ECO:0000256" key="4">
    <source>
        <dbReference type="PROSITE-ProRule" id="PRU01161"/>
    </source>
</evidence>
<comment type="caution">
    <text evidence="6">The sequence shown here is derived from an EMBL/GenBank/DDBJ whole genome shotgun (WGS) entry which is preliminary data.</text>
</comment>
<dbReference type="PROSITE" id="PS51635">
    <property type="entry name" value="PNPLA"/>
    <property type="match status" value="1"/>
</dbReference>
<evidence type="ECO:0000256" key="3">
    <source>
        <dbReference type="ARBA" id="ARBA00023098"/>
    </source>
</evidence>
<sequence length="338" mass="36143">MLPADARFALVLSGGNALGAYHAGLYEALHEADLEPQWICGTSIGAVTGALIAGNRREDRLQRLAEFWRPEPDGDKPLMPWDWIPDSWRRSGAVLETLLAGRPGAFGPLGSTAGWWHADARAGGPALYATAMLSETLNQSIDLNLLNAGEMRLTMAAVDVETGDEVIIDSAQQRIAPDHIRASASLLTAFPAVEVDGRLLGDGGLSMNLPLDPVMAEAGAEPVLCIAADLLPLRGARPQTLGEAIGRMQDLKFAAQSARSLKRWQASLPPGDAGSSVALAMAVYSDQEPEVAGKAMDFSPRSVRHRWNCGLRDGRALVQRVRNGDIRIGERGLTIYPA</sequence>
<dbReference type="PANTHER" id="PTHR14226:SF57">
    <property type="entry name" value="BLR7027 PROTEIN"/>
    <property type="match status" value="1"/>
</dbReference>
<keyword evidence="3 4" id="KW-0443">Lipid metabolism</keyword>
<feature type="active site" description="Proton acceptor" evidence="4">
    <location>
        <position position="202"/>
    </location>
</feature>
<keyword evidence="1 4" id="KW-0378">Hydrolase</keyword>
<feature type="domain" description="PNPLA" evidence="5">
    <location>
        <begin position="10"/>
        <end position="215"/>
    </location>
</feature>
<evidence type="ECO:0000259" key="5">
    <source>
        <dbReference type="PROSITE" id="PS51635"/>
    </source>
</evidence>
<keyword evidence="2 4" id="KW-0442">Lipid degradation</keyword>
<dbReference type="Gene3D" id="3.40.1090.10">
    <property type="entry name" value="Cytosolic phospholipase A2 catalytic domain"/>
    <property type="match status" value="2"/>
</dbReference>